<feature type="transmembrane region" description="Helical" evidence="7">
    <location>
        <begin position="238"/>
        <end position="254"/>
    </location>
</feature>
<feature type="domain" description="TRAP C4-dicarboxylate transport system permease DctM subunit" evidence="8">
    <location>
        <begin position="7"/>
        <end position="413"/>
    </location>
</feature>
<protein>
    <submittedName>
        <fullName evidence="9">TRAP dicarboxylate transporter, DctM subunit</fullName>
    </submittedName>
</protein>
<organism evidence="9">
    <name type="scientific">Vecturithrix granuli</name>
    <dbReference type="NCBI Taxonomy" id="1499967"/>
    <lineage>
        <taxon>Bacteria</taxon>
        <taxon>Candidatus Moduliflexota</taxon>
        <taxon>Candidatus Vecturitrichia</taxon>
        <taxon>Candidatus Vecturitrichales</taxon>
        <taxon>Candidatus Vecturitrichaceae</taxon>
        <taxon>Candidatus Vecturithrix</taxon>
    </lineage>
</organism>
<dbReference type="PANTHER" id="PTHR33362">
    <property type="entry name" value="SIALIC ACID TRAP TRANSPORTER PERMEASE PROTEIN SIAT-RELATED"/>
    <property type="match status" value="1"/>
</dbReference>
<feature type="transmembrane region" description="Helical" evidence="7">
    <location>
        <begin position="46"/>
        <end position="64"/>
    </location>
</feature>
<evidence type="ECO:0000256" key="1">
    <source>
        <dbReference type="ARBA" id="ARBA00004429"/>
    </source>
</evidence>
<feature type="transmembrane region" description="Helical" evidence="7">
    <location>
        <begin position="211"/>
        <end position="232"/>
    </location>
</feature>
<name>A0A081C9S3_VECG1</name>
<keyword evidence="6 7" id="KW-0472">Membrane</keyword>
<dbReference type="InterPro" id="IPR004681">
    <property type="entry name" value="TRAP_DctM"/>
</dbReference>
<keyword evidence="10" id="KW-1185">Reference proteome</keyword>
<feature type="transmembrane region" description="Helical" evidence="7">
    <location>
        <begin position="133"/>
        <end position="160"/>
    </location>
</feature>
<dbReference type="STRING" id="1499967.U27_01228"/>
<dbReference type="PANTHER" id="PTHR33362:SF5">
    <property type="entry name" value="C4-DICARBOXYLATE TRAP TRANSPORTER LARGE PERMEASE PROTEIN DCTM"/>
    <property type="match status" value="1"/>
</dbReference>
<dbReference type="InterPro" id="IPR010656">
    <property type="entry name" value="DctM"/>
</dbReference>
<evidence type="ECO:0000256" key="5">
    <source>
        <dbReference type="ARBA" id="ARBA00022989"/>
    </source>
</evidence>
<feature type="transmembrane region" description="Helical" evidence="7">
    <location>
        <begin position="311"/>
        <end position="340"/>
    </location>
</feature>
<feature type="transmembrane region" description="Helical" evidence="7">
    <location>
        <begin position="394"/>
        <end position="415"/>
    </location>
</feature>
<dbReference type="AlphaFoldDB" id="A0A081C9S3"/>
<evidence type="ECO:0000259" key="8">
    <source>
        <dbReference type="Pfam" id="PF06808"/>
    </source>
</evidence>
<dbReference type="PIRSF" id="PIRSF006066">
    <property type="entry name" value="HI0050"/>
    <property type="match status" value="1"/>
</dbReference>
<accession>A0A081C9S3</accession>
<feature type="transmembrane region" description="Helical" evidence="7">
    <location>
        <begin position="352"/>
        <end position="374"/>
    </location>
</feature>
<dbReference type="Pfam" id="PF06808">
    <property type="entry name" value="DctM"/>
    <property type="match status" value="1"/>
</dbReference>
<evidence type="ECO:0000313" key="9">
    <source>
        <dbReference type="EMBL" id="GAK61328.1"/>
    </source>
</evidence>
<keyword evidence="4 7" id="KW-0812">Transmembrane</keyword>
<keyword evidence="3" id="KW-0997">Cell inner membrane</keyword>
<proteinExistence type="predicted"/>
<dbReference type="NCBIfam" id="TIGR00786">
    <property type="entry name" value="dctM"/>
    <property type="match status" value="1"/>
</dbReference>
<evidence type="ECO:0000256" key="7">
    <source>
        <dbReference type="SAM" id="Phobius"/>
    </source>
</evidence>
<sequence>MGWMLFLALLILIFMGMPIAVAIGLSSFFVLATHNINLVLIPQRMFVGADSFPLVAVPFFILAGDLLAKGNVSKRLVDFADACVGFIRGGLSLVAVLGSMFFAAISGSGAATTAAIGTPLIPEMEAKGYEVSFSAALIAASGTIGVIIPPSVPMILYAIIADQSVARLFLNGFLPGILMGLALMGYALYVARKKQYPIGSPLRLQNIRAKFKMAFFGILTPVIILGGIFSGYFTPSEAAVIAVDYAIIVALFIYKDIRLKHLYNLVVNAGITMSLIMFLISTSQIFSWILANWSIPSKIATSLLSLTDSPLVIMLLINIVILIAGVFMETASALIILTPVFLPIVSQLGINLIHFGIIVVVGLAIGMVTPPVAINLYVASSITGKSIETISHRVWPMLLLLILVLMLVTYVPLLLY</sequence>
<dbReference type="Proteomes" id="UP000030661">
    <property type="component" value="Unassembled WGS sequence"/>
</dbReference>
<feature type="transmembrane region" description="Helical" evidence="7">
    <location>
        <begin position="76"/>
        <end position="95"/>
    </location>
</feature>
<dbReference type="EMBL" id="DF820478">
    <property type="protein sequence ID" value="GAK61328.1"/>
    <property type="molecule type" value="Genomic_DNA"/>
</dbReference>
<dbReference type="eggNOG" id="COG1593">
    <property type="taxonomic scope" value="Bacteria"/>
</dbReference>
<feature type="transmembrane region" description="Helical" evidence="7">
    <location>
        <begin position="266"/>
        <end position="291"/>
    </location>
</feature>
<evidence type="ECO:0000256" key="2">
    <source>
        <dbReference type="ARBA" id="ARBA00022475"/>
    </source>
</evidence>
<keyword evidence="5 7" id="KW-1133">Transmembrane helix</keyword>
<dbReference type="GO" id="GO:0022857">
    <property type="term" value="F:transmembrane transporter activity"/>
    <property type="evidence" value="ECO:0007669"/>
    <property type="project" value="TreeGrafter"/>
</dbReference>
<feature type="transmembrane region" description="Helical" evidence="7">
    <location>
        <begin position="172"/>
        <end position="191"/>
    </location>
</feature>
<evidence type="ECO:0000313" key="10">
    <source>
        <dbReference type="Proteomes" id="UP000030661"/>
    </source>
</evidence>
<evidence type="ECO:0000256" key="4">
    <source>
        <dbReference type="ARBA" id="ARBA00022692"/>
    </source>
</evidence>
<keyword evidence="2" id="KW-1003">Cell membrane</keyword>
<reference evidence="9" key="1">
    <citation type="journal article" date="2015" name="PeerJ">
        <title>First genomic representation of candidate bacterial phylum KSB3 points to enhanced environmental sensing as a trigger of wastewater bulking.</title>
        <authorList>
            <person name="Sekiguchi Y."/>
            <person name="Ohashi A."/>
            <person name="Parks D.H."/>
            <person name="Yamauchi T."/>
            <person name="Tyson G.W."/>
            <person name="Hugenholtz P."/>
        </authorList>
    </citation>
    <scope>NUCLEOTIDE SEQUENCE [LARGE SCALE GENOMIC DNA]</scope>
</reference>
<evidence type="ECO:0000256" key="3">
    <source>
        <dbReference type="ARBA" id="ARBA00022519"/>
    </source>
</evidence>
<dbReference type="HOGENOM" id="CLU_019824_4_1_0"/>
<comment type="subcellular location">
    <subcellularLocation>
        <location evidence="1">Cell inner membrane</location>
        <topology evidence="1">Multi-pass membrane protein</topology>
    </subcellularLocation>
</comment>
<dbReference type="GO" id="GO:0005886">
    <property type="term" value="C:plasma membrane"/>
    <property type="evidence" value="ECO:0007669"/>
    <property type="project" value="UniProtKB-SubCell"/>
</dbReference>
<evidence type="ECO:0000256" key="6">
    <source>
        <dbReference type="ARBA" id="ARBA00023136"/>
    </source>
</evidence>
<gene>
    <name evidence="9" type="ORF">U27_01228</name>
</gene>